<evidence type="ECO:0000256" key="1">
    <source>
        <dbReference type="SAM" id="MobiDB-lite"/>
    </source>
</evidence>
<feature type="region of interest" description="Disordered" evidence="1">
    <location>
        <begin position="1"/>
        <end position="21"/>
    </location>
</feature>
<sequence length="73" mass="8639">MNMKIARSTPRPKVSLNNKFSIEDKDNIKQSQLSTKAEKWNRFQELKRRREEIVSKSSKKTKKENGFTVAQRN</sequence>
<keyword evidence="3" id="KW-1185">Reference proteome</keyword>
<gene>
    <name evidence="2" type="ORF">C1645_749718</name>
</gene>
<feature type="region of interest" description="Disordered" evidence="1">
    <location>
        <begin position="51"/>
        <end position="73"/>
    </location>
</feature>
<name>A0A397TUI4_9GLOM</name>
<accession>A0A397TUI4</accession>
<reference evidence="2 3" key="1">
    <citation type="submission" date="2018-06" db="EMBL/GenBank/DDBJ databases">
        <title>Comparative genomics reveals the genomic features of Rhizophagus irregularis, R. cerebriforme, R. diaphanum and Gigaspora rosea, and their symbiotic lifestyle signature.</title>
        <authorList>
            <person name="Morin E."/>
            <person name="San Clemente H."/>
            <person name="Chen E.C.H."/>
            <person name="De La Providencia I."/>
            <person name="Hainaut M."/>
            <person name="Kuo A."/>
            <person name="Kohler A."/>
            <person name="Murat C."/>
            <person name="Tang N."/>
            <person name="Roy S."/>
            <person name="Loubradou J."/>
            <person name="Henrissat B."/>
            <person name="Grigoriev I.V."/>
            <person name="Corradi N."/>
            <person name="Roux C."/>
            <person name="Martin F.M."/>
        </authorList>
    </citation>
    <scope>NUCLEOTIDE SEQUENCE [LARGE SCALE GENOMIC DNA]</scope>
    <source>
        <strain evidence="2 3">DAOM 227022</strain>
    </source>
</reference>
<evidence type="ECO:0000313" key="2">
    <source>
        <dbReference type="EMBL" id="RIA98574.1"/>
    </source>
</evidence>
<evidence type="ECO:0000313" key="3">
    <source>
        <dbReference type="Proteomes" id="UP000265703"/>
    </source>
</evidence>
<dbReference type="AlphaFoldDB" id="A0A397TUI4"/>
<protein>
    <submittedName>
        <fullName evidence="2">Uncharacterized protein</fullName>
    </submittedName>
</protein>
<dbReference type="EMBL" id="QKYT01000014">
    <property type="protein sequence ID" value="RIA98574.1"/>
    <property type="molecule type" value="Genomic_DNA"/>
</dbReference>
<comment type="caution">
    <text evidence="2">The sequence shown here is derived from an EMBL/GenBank/DDBJ whole genome shotgun (WGS) entry which is preliminary data.</text>
</comment>
<proteinExistence type="predicted"/>
<organism evidence="2 3">
    <name type="scientific">Glomus cerebriforme</name>
    <dbReference type="NCBI Taxonomy" id="658196"/>
    <lineage>
        <taxon>Eukaryota</taxon>
        <taxon>Fungi</taxon>
        <taxon>Fungi incertae sedis</taxon>
        <taxon>Mucoromycota</taxon>
        <taxon>Glomeromycotina</taxon>
        <taxon>Glomeromycetes</taxon>
        <taxon>Glomerales</taxon>
        <taxon>Glomeraceae</taxon>
        <taxon>Glomus</taxon>
    </lineage>
</organism>
<dbReference type="Proteomes" id="UP000265703">
    <property type="component" value="Unassembled WGS sequence"/>
</dbReference>